<gene>
    <name evidence="1" type="ORF">HPB51_000684</name>
</gene>
<proteinExistence type="predicted"/>
<dbReference type="AlphaFoldDB" id="A0A9J6ER13"/>
<keyword evidence="2" id="KW-1185">Reference proteome</keyword>
<protein>
    <submittedName>
        <fullName evidence="1">Uncharacterized protein</fullName>
    </submittedName>
</protein>
<reference evidence="1" key="1">
    <citation type="journal article" date="2020" name="Cell">
        <title>Large-Scale Comparative Analyses of Tick Genomes Elucidate Their Genetic Diversity and Vector Capacities.</title>
        <authorList>
            <consortium name="Tick Genome and Microbiome Consortium (TIGMIC)"/>
            <person name="Jia N."/>
            <person name="Wang J."/>
            <person name="Shi W."/>
            <person name="Du L."/>
            <person name="Sun Y."/>
            <person name="Zhan W."/>
            <person name="Jiang J.F."/>
            <person name="Wang Q."/>
            <person name="Zhang B."/>
            <person name="Ji P."/>
            <person name="Bell-Sakyi L."/>
            <person name="Cui X.M."/>
            <person name="Yuan T.T."/>
            <person name="Jiang B.G."/>
            <person name="Yang W.F."/>
            <person name="Lam T.T."/>
            <person name="Chang Q.C."/>
            <person name="Ding S.J."/>
            <person name="Wang X.J."/>
            <person name="Zhu J.G."/>
            <person name="Ruan X.D."/>
            <person name="Zhao L."/>
            <person name="Wei J.T."/>
            <person name="Ye R.Z."/>
            <person name="Que T.C."/>
            <person name="Du C.H."/>
            <person name="Zhou Y.H."/>
            <person name="Cheng J.X."/>
            <person name="Dai P.F."/>
            <person name="Guo W.B."/>
            <person name="Han X.H."/>
            <person name="Huang E.J."/>
            <person name="Li L.F."/>
            <person name="Wei W."/>
            <person name="Gao Y.C."/>
            <person name="Liu J.Z."/>
            <person name="Shao H.Z."/>
            <person name="Wang X."/>
            <person name="Wang C.C."/>
            <person name="Yang T.C."/>
            <person name="Huo Q.B."/>
            <person name="Li W."/>
            <person name="Chen H.Y."/>
            <person name="Chen S.E."/>
            <person name="Zhou L.G."/>
            <person name="Ni X.B."/>
            <person name="Tian J.H."/>
            <person name="Sheng Y."/>
            <person name="Liu T."/>
            <person name="Pan Y.S."/>
            <person name="Xia L.Y."/>
            <person name="Li J."/>
            <person name="Zhao F."/>
            <person name="Cao W.C."/>
        </authorList>
    </citation>
    <scope>NUCLEOTIDE SEQUENCE</scope>
    <source>
        <strain evidence="1">Rmic-2018</strain>
    </source>
</reference>
<sequence length="112" mass="12483">MTATQLESAALLLETQIAVDDPSKDLPEHAEARQMAARPYDFNEVDVPFTEAEVREVIGAMPPRSSPGPDAITPLLVKALFKLHVWFVVFVLVAPSFGRRANRRARDGDRRK</sequence>
<dbReference type="Proteomes" id="UP000821866">
    <property type="component" value="Chromosome 10"/>
</dbReference>
<name>A0A9J6ER13_RHIMP</name>
<organism evidence="1 2">
    <name type="scientific">Rhipicephalus microplus</name>
    <name type="common">Cattle tick</name>
    <name type="synonym">Boophilus microplus</name>
    <dbReference type="NCBI Taxonomy" id="6941"/>
    <lineage>
        <taxon>Eukaryota</taxon>
        <taxon>Metazoa</taxon>
        <taxon>Ecdysozoa</taxon>
        <taxon>Arthropoda</taxon>
        <taxon>Chelicerata</taxon>
        <taxon>Arachnida</taxon>
        <taxon>Acari</taxon>
        <taxon>Parasitiformes</taxon>
        <taxon>Ixodida</taxon>
        <taxon>Ixodoidea</taxon>
        <taxon>Ixodidae</taxon>
        <taxon>Rhipicephalinae</taxon>
        <taxon>Rhipicephalus</taxon>
        <taxon>Boophilus</taxon>
    </lineage>
</organism>
<accession>A0A9J6ER13</accession>
<dbReference type="EMBL" id="JABSTU010000002">
    <property type="protein sequence ID" value="KAH8036488.1"/>
    <property type="molecule type" value="Genomic_DNA"/>
</dbReference>
<evidence type="ECO:0000313" key="2">
    <source>
        <dbReference type="Proteomes" id="UP000821866"/>
    </source>
</evidence>
<reference evidence="1" key="2">
    <citation type="submission" date="2021-09" db="EMBL/GenBank/DDBJ databases">
        <authorList>
            <person name="Jia N."/>
            <person name="Wang J."/>
            <person name="Shi W."/>
            <person name="Du L."/>
            <person name="Sun Y."/>
            <person name="Zhan W."/>
            <person name="Jiang J."/>
            <person name="Wang Q."/>
            <person name="Zhang B."/>
            <person name="Ji P."/>
            <person name="Sakyi L.B."/>
            <person name="Cui X."/>
            <person name="Yuan T."/>
            <person name="Jiang B."/>
            <person name="Yang W."/>
            <person name="Lam T.T.-Y."/>
            <person name="Chang Q."/>
            <person name="Ding S."/>
            <person name="Wang X."/>
            <person name="Zhu J."/>
            <person name="Ruan X."/>
            <person name="Zhao L."/>
            <person name="Wei J."/>
            <person name="Que T."/>
            <person name="Du C."/>
            <person name="Cheng J."/>
            <person name="Dai P."/>
            <person name="Han X."/>
            <person name="Huang E."/>
            <person name="Gao Y."/>
            <person name="Liu J."/>
            <person name="Shao H."/>
            <person name="Ye R."/>
            <person name="Li L."/>
            <person name="Wei W."/>
            <person name="Wang X."/>
            <person name="Wang C."/>
            <person name="Huo Q."/>
            <person name="Li W."/>
            <person name="Guo W."/>
            <person name="Chen H."/>
            <person name="Chen S."/>
            <person name="Zhou L."/>
            <person name="Zhou L."/>
            <person name="Ni X."/>
            <person name="Tian J."/>
            <person name="Zhou Y."/>
            <person name="Sheng Y."/>
            <person name="Liu T."/>
            <person name="Pan Y."/>
            <person name="Xia L."/>
            <person name="Li J."/>
            <person name="Zhao F."/>
            <person name="Cao W."/>
        </authorList>
    </citation>
    <scope>NUCLEOTIDE SEQUENCE</scope>
    <source>
        <strain evidence="1">Rmic-2018</strain>
        <tissue evidence="1">Larvae</tissue>
    </source>
</reference>
<evidence type="ECO:0000313" key="1">
    <source>
        <dbReference type="EMBL" id="KAH8036488.1"/>
    </source>
</evidence>
<comment type="caution">
    <text evidence="1">The sequence shown here is derived from an EMBL/GenBank/DDBJ whole genome shotgun (WGS) entry which is preliminary data.</text>
</comment>